<dbReference type="InterPro" id="IPR036890">
    <property type="entry name" value="HATPase_C_sf"/>
</dbReference>
<dbReference type="SMART" id="SM00387">
    <property type="entry name" value="HATPase_c"/>
    <property type="match status" value="1"/>
</dbReference>
<dbReference type="CDD" id="cd12912">
    <property type="entry name" value="PDC2_MCP_like"/>
    <property type="match status" value="1"/>
</dbReference>
<dbReference type="SUPFAM" id="SSF47226">
    <property type="entry name" value="Histidine-containing phosphotransfer domain, HPT domain"/>
    <property type="match status" value="1"/>
</dbReference>
<dbReference type="SMART" id="SM00388">
    <property type="entry name" value="HisKA"/>
    <property type="match status" value="1"/>
</dbReference>
<feature type="domain" description="Response regulatory" evidence="18">
    <location>
        <begin position="1011"/>
        <end position="1127"/>
    </location>
</feature>
<dbReference type="Gene3D" id="3.30.450.20">
    <property type="entry name" value="PAS domain"/>
    <property type="match status" value="3"/>
</dbReference>
<dbReference type="SMART" id="SM00448">
    <property type="entry name" value="REC"/>
    <property type="match status" value="2"/>
</dbReference>
<dbReference type="InterPro" id="IPR035965">
    <property type="entry name" value="PAS-like_dom_sf"/>
</dbReference>
<dbReference type="RefSeq" id="WP_189007107.1">
    <property type="nucleotide sequence ID" value="NZ_BMHE01000002.1"/>
</dbReference>
<dbReference type="InterPro" id="IPR004358">
    <property type="entry name" value="Sig_transdc_His_kin-like_C"/>
</dbReference>
<dbReference type="InterPro" id="IPR036641">
    <property type="entry name" value="HPT_dom_sf"/>
</dbReference>
<comment type="caution">
    <text evidence="23">The sequence shown here is derived from an EMBL/GenBank/DDBJ whole genome shotgun (WGS) entry which is preliminary data.</text>
</comment>
<proteinExistence type="predicted"/>
<evidence type="ECO:0000259" key="18">
    <source>
        <dbReference type="PROSITE" id="PS50110"/>
    </source>
</evidence>
<dbReference type="InterPro" id="IPR001789">
    <property type="entry name" value="Sig_transdc_resp-reg_receiver"/>
</dbReference>
<keyword evidence="8" id="KW-0547">Nucleotide-binding</keyword>
<dbReference type="EMBL" id="BMHE01000002">
    <property type="protein sequence ID" value="GGI44017.1"/>
    <property type="molecule type" value="Genomic_DNA"/>
</dbReference>
<dbReference type="Pfam" id="PF08448">
    <property type="entry name" value="PAS_4"/>
    <property type="match status" value="1"/>
</dbReference>
<comment type="catalytic activity">
    <reaction evidence="1">
        <text>ATP + protein L-histidine = ADP + protein N-phospho-L-histidine.</text>
        <dbReference type="EC" id="2.7.13.3"/>
    </reaction>
</comment>
<dbReference type="Pfam" id="PF01627">
    <property type="entry name" value="Hpt"/>
    <property type="match status" value="1"/>
</dbReference>
<evidence type="ECO:0000259" key="17">
    <source>
        <dbReference type="PROSITE" id="PS50109"/>
    </source>
</evidence>
<reference evidence="24" key="1">
    <citation type="journal article" date="2019" name="Int. J. Syst. Evol. Microbiol.">
        <title>The Global Catalogue of Microorganisms (GCM) 10K type strain sequencing project: providing services to taxonomists for standard genome sequencing and annotation.</title>
        <authorList>
            <consortium name="The Broad Institute Genomics Platform"/>
            <consortium name="The Broad Institute Genome Sequencing Center for Infectious Disease"/>
            <person name="Wu L."/>
            <person name="Ma J."/>
        </authorList>
    </citation>
    <scope>NUCLEOTIDE SEQUENCE [LARGE SCALE GENOMIC DNA]</scope>
    <source>
        <strain evidence="24">CGMCC 1.15043</strain>
    </source>
</reference>
<organism evidence="23 24">
    <name type="scientific">Paenibacillus marchantiophytorum</name>
    <dbReference type="NCBI Taxonomy" id="1619310"/>
    <lineage>
        <taxon>Bacteria</taxon>
        <taxon>Bacillati</taxon>
        <taxon>Bacillota</taxon>
        <taxon>Bacilli</taxon>
        <taxon>Bacillales</taxon>
        <taxon>Paenibacillaceae</taxon>
        <taxon>Paenibacillus</taxon>
    </lineage>
</organism>
<dbReference type="PANTHER" id="PTHR45339:SF1">
    <property type="entry name" value="HYBRID SIGNAL TRANSDUCTION HISTIDINE KINASE J"/>
    <property type="match status" value="1"/>
</dbReference>
<evidence type="ECO:0000256" key="13">
    <source>
        <dbReference type="ARBA" id="ARBA00023136"/>
    </source>
</evidence>
<dbReference type="InterPro" id="IPR003594">
    <property type="entry name" value="HATPase_dom"/>
</dbReference>
<dbReference type="SUPFAM" id="SSF55874">
    <property type="entry name" value="ATPase domain of HSP90 chaperone/DNA topoisomerase II/histidine kinase"/>
    <property type="match status" value="1"/>
</dbReference>
<dbReference type="InterPro" id="IPR008207">
    <property type="entry name" value="Sig_transdc_His_kin_Hpt_dom"/>
</dbReference>
<protein>
    <recommendedName>
        <fullName evidence="3">histidine kinase</fullName>
        <ecNumber evidence="3">2.7.13.3</ecNumber>
    </recommendedName>
</protein>
<dbReference type="Pfam" id="PF00512">
    <property type="entry name" value="HisKA"/>
    <property type="match status" value="1"/>
</dbReference>
<keyword evidence="11 16" id="KW-1133">Transmembrane helix</keyword>
<evidence type="ECO:0000256" key="10">
    <source>
        <dbReference type="ARBA" id="ARBA00022840"/>
    </source>
</evidence>
<evidence type="ECO:0000256" key="14">
    <source>
        <dbReference type="PROSITE-ProRule" id="PRU00110"/>
    </source>
</evidence>
<evidence type="ECO:0000259" key="20">
    <source>
        <dbReference type="PROSITE" id="PS50113"/>
    </source>
</evidence>
<dbReference type="InterPro" id="IPR001610">
    <property type="entry name" value="PAC"/>
</dbReference>
<dbReference type="InterPro" id="IPR036097">
    <property type="entry name" value="HisK_dim/P_sf"/>
</dbReference>
<dbReference type="PANTHER" id="PTHR45339">
    <property type="entry name" value="HYBRID SIGNAL TRANSDUCTION HISTIDINE KINASE J"/>
    <property type="match status" value="1"/>
</dbReference>
<dbReference type="PRINTS" id="PR00344">
    <property type="entry name" value="BCTRLSENSOR"/>
</dbReference>
<feature type="modified residue" description="Phosphohistidine" evidence="14">
    <location>
        <position position="1189"/>
    </location>
</feature>
<feature type="domain" description="PAC" evidence="20">
    <location>
        <begin position="562"/>
        <end position="614"/>
    </location>
</feature>
<keyword evidence="4" id="KW-1003">Cell membrane</keyword>
<gene>
    <name evidence="23" type="ORF">GCM10008018_05000</name>
</gene>
<evidence type="ECO:0000256" key="7">
    <source>
        <dbReference type="ARBA" id="ARBA00022692"/>
    </source>
</evidence>
<dbReference type="InterPro" id="IPR003661">
    <property type="entry name" value="HisK_dim/P_dom"/>
</dbReference>
<keyword evidence="24" id="KW-1185">Reference proteome</keyword>
<feature type="domain" description="HAMP" evidence="21">
    <location>
        <begin position="300"/>
        <end position="353"/>
    </location>
</feature>
<dbReference type="SUPFAM" id="SSF55785">
    <property type="entry name" value="PYP-like sensor domain (PAS domain)"/>
    <property type="match status" value="2"/>
</dbReference>
<feature type="domain" description="Response regulatory" evidence="18">
    <location>
        <begin position="867"/>
        <end position="984"/>
    </location>
</feature>
<dbReference type="PROSITE" id="PS50109">
    <property type="entry name" value="HIS_KIN"/>
    <property type="match status" value="1"/>
</dbReference>
<dbReference type="SUPFAM" id="SSF47384">
    <property type="entry name" value="Homodimeric domain of signal transducing histidine kinase"/>
    <property type="match status" value="1"/>
</dbReference>
<evidence type="ECO:0000256" key="2">
    <source>
        <dbReference type="ARBA" id="ARBA00004651"/>
    </source>
</evidence>
<evidence type="ECO:0000259" key="19">
    <source>
        <dbReference type="PROSITE" id="PS50112"/>
    </source>
</evidence>
<dbReference type="InterPro" id="IPR003660">
    <property type="entry name" value="HAMP_dom"/>
</dbReference>
<evidence type="ECO:0000313" key="23">
    <source>
        <dbReference type="EMBL" id="GGI44017.1"/>
    </source>
</evidence>
<keyword evidence="7 16" id="KW-0812">Transmembrane</keyword>
<dbReference type="Gene3D" id="1.10.287.130">
    <property type="match status" value="1"/>
</dbReference>
<dbReference type="PROSITE" id="PS50110">
    <property type="entry name" value="RESPONSE_REGULATORY"/>
    <property type="match status" value="2"/>
</dbReference>
<dbReference type="CDD" id="cd18773">
    <property type="entry name" value="PDC1_HK_sensor"/>
    <property type="match status" value="1"/>
</dbReference>
<dbReference type="CDD" id="cd17546">
    <property type="entry name" value="REC_hyHK_CKI1_RcsC-like"/>
    <property type="match status" value="1"/>
</dbReference>
<dbReference type="Pfam" id="PF00672">
    <property type="entry name" value="HAMP"/>
    <property type="match status" value="1"/>
</dbReference>
<evidence type="ECO:0000259" key="22">
    <source>
        <dbReference type="PROSITE" id="PS50894"/>
    </source>
</evidence>
<dbReference type="CDD" id="cd16922">
    <property type="entry name" value="HATPase_EvgS-ArcB-TorS-like"/>
    <property type="match status" value="1"/>
</dbReference>
<feature type="modified residue" description="4-aspartylphosphate" evidence="15">
    <location>
        <position position="916"/>
    </location>
</feature>
<evidence type="ECO:0000256" key="11">
    <source>
        <dbReference type="ARBA" id="ARBA00022989"/>
    </source>
</evidence>
<feature type="modified residue" description="4-aspartylphosphate" evidence="15">
    <location>
        <position position="1060"/>
    </location>
</feature>
<dbReference type="InterPro" id="IPR000700">
    <property type="entry name" value="PAS-assoc_C"/>
</dbReference>
<evidence type="ECO:0000256" key="8">
    <source>
        <dbReference type="ARBA" id="ARBA00022741"/>
    </source>
</evidence>
<dbReference type="CDD" id="cd00082">
    <property type="entry name" value="HisKA"/>
    <property type="match status" value="1"/>
</dbReference>
<evidence type="ECO:0000256" key="16">
    <source>
        <dbReference type="SAM" id="Phobius"/>
    </source>
</evidence>
<feature type="transmembrane region" description="Helical" evidence="16">
    <location>
        <begin position="275"/>
        <end position="298"/>
    </location>
</feature>
<dbReference type="Proteomes" id="UP000615455">
    <property type="component" value="Unassembled WGS sequence"/>
</dbReference>
<dbReference type="Pfam" id="PF02743">
    <property type="entry name" value="dCache_1"/>
    <property type="match status" value="1"/>
</dbReference>
<evidence type="ECO:0000256" key="1">
    <source>
        <dbReference type="ARBA" id="ARBA00000085"/>
    </source>
</evidence>
<dbReference type="PROSITE" id="PS50112">
    <property type="entry name" value="PAS"/>
    <property type="match status" value="1"/>
</dbReference>
<dbReference type="InterPro" id="IPR033479">
    <property type="entry name" value="dCache_1"/>
</dbReference>
<dbReference type="PROSITE" id="PS50113">
    <property type="entry name" value="PAC"/>
    <property type="match status" value="2"/>
</dbReference>
<keyword evidence="5 15" id="KW-0597">Phosphoprotein</keyword>
<dbReference type="InterPro" id="IPR005467">
    <property type="entry name" value="His_kinase_dom"/>
</dbReference>
<dbReference type="Pfam" id="PF00072">
    <property type="entry name" value="Response_reg"/>
    <property type="match status" value="1"/>
</dbReference>
<dbReference type="InterPro" id="IPR011006">
    <property type="entry name" value="CheY-like_superfamily"/>
</dbReference>
<dbReference type="Pfam" id="PF02518">
    <property type="entry name" value="HATPase_c"/>
    <property type="match status" value="1"/>
</dbReference>
<feature type="domain" description="HPt" evidence="22">
    <location>
        <begin position="1150"/>
        <end position="1249"/>
    </location>
</feature>
<dbReference type="CDD" id="cd06225">
    <property type="entry name" value="HAMP"/>
    <property type="match status" value="1"/>
</dbReference>
<feature type="domain" description="Histidine kinase" evidence="17">
    <location>
        <begin position="632"/>
        <end position="853"/>
    </location>
</feature>
<dbReference type="SMART" id="SM00091">
    <property type="entry name" value="PAS"/>
    <property type="match status" value="2"/>
</dbReference>
<feature type="domain" description="PAC" evidence="20">
    <location>
        <begin position="440"/>
        <end position="492"/>
    </location>
</feature>
<dbReference type="SUPFAM" id="SSF158472">
    <property type="entry name" value="HAMP domain-like"/>
    <property type="match status" value="1"/>
</dbReference>
<dbReference type="SMART" id="SM00086">
    <property type="entry name" value="PAC"/>
    <property type="match status" value="2"/>
</dbReference>
<dbReference type="InterPro" id="IPR000014">
    <property type="entry name" value="PAS"/>
</dbReference>
<keyword evidence="6" id="KW-0808">Transferase</keyword>
<dbReference type="CDD" id="cd00130">
    <property type="entry name" value="PAS"/>
    <property type="match status" value="2"/>
</dbReference>
<evidence type="ECO:0000256" key="5">
    <source>
        <dbReference type="ARBA" id="ARBA00022553"/>
    </source>
</evidence>
<dbReference type="NCBIfam" id="TIGR00229">
    <property type="entry name" value="sensory_box"/>
    <property type="match status" value="2"/>
</dbReference>
<dbReference type="Gene3D" id="1.20.120.160">
    <property type="entry name" value="HPT domain"/>
    <property type="match status" value="1"/>
</dbReference>
<accession>A0ABQ2BNX3</accession>
<name>A0ABQ2BNX3_9BACL</name>
<dbReference type="PROSITE" id="PS50885">
    <property type="entry name" value="HAMP"/>
    <property type="match status" value="1"/>
</dbReference>
<comment type="subcellular location">
    <subcellularLocation>
        <location evidence="2">Cell membrane</location>
        <topology evidence="2">Multi-pass membrane protein</topology>
    </subcellularLocation>
</comment>
<evidence type="ECO:0000313" key="24">
    <source>
        <dbReference type="Proteomes" id="UP000615455"/>
    </source>
</evidence>
<evidence type="ECO:0000256" key="3">
    <source>
        <dbReference type="ARBA" id="ARBA00012438"/>
    </source>
</evidence>
<evidence type="ECO:0000256" key="4">
    <source>
        <dbReference type="ARBA" id="ARBA00022475"/>
    </source>
</evidence>
<sequence length="1252" mass="140767">MSSSLRFKLVALLVLITSISIAVVGITNYVLSRNKLIDQLKEQSISSVTNSAQNLYDFLSIRVAEVELVSRVSVMKHGTKAEQLSYLREELATGGKRFNSMGIVDLNGQLTLTTGASLNIQNEQRFQDVLQGKTCLSDPHFGKLFGKYLISIITPVFSDNNQVTGYVDFTLDAKQTFLEHLHPPLEKGEILIVNREGLILFHTDISQILDFNIFNQYPKLTPAFDKALQQNAGFLDEAYDGGQKARWFYANVPKLDWYLAYSMPVSAFEAPTSPLLWSTICLILLAVAIIFLFIYLTANTLIIKRIKEILHVTESVAAGNFYIKPLEIKSKDDLGALAHSVNGMIENLRELFEPFEAFIHHNNYAMIVTDPSFTINHINSRAVELLGYSFAEVHKQATPYLWLDQEQLTERAAKYSAELGEYVPADCTALVIRTLRQLKEDTEWIWHHKDGSRIYVQLSVSGITHPSGDLKGYVFIARDISDIKESNETKQRLLTIVESARDAIISFDMDGFIFYMNQAGRSSIGVAEGDTSEKHFNDLVEIMNDDINFEEGLETAIQEGFWEFEAEVLTRDHRQMFISIIIVPHCPTDKEAHYFSAITRDITDRIQAKDELIRAKQEADEANLAKGIFLARMSHEIRTPLNGIVGLSHLMERTAMSSLQKDYMSKITRSSLALSQIINDILDFSKLEVDKLAIEHHEFRLDETIDRVCETLSVLLGHKPVDFICDIHDQVPLGLIGDSLRLYQVLLNITSNAIKFTDQGTVSLQVRVEQLGEEEVHIRFTIMDTGIGMNDEQIAMLFQPFVQADEVASRKFGGTGLGLVISKNIIENMGGSIEVASHPLSGSEFRVSLPFAFCPEYMKTLQHFPLRTFIVEDHPELNRVLVHMLQTMCIEAAGIHTWKEARRAIEVIPIDLLILDMEAADMYGEEVWLDMLEASKHQRIKTIIYTTLPGRDALEMLPAQSMPTAILVKPISRSVLYQTLQALTNSPPSEELSSPPLIQEQSTEDLHAKSRILLVEDNEINQVVARTLLENMHCDVQVAPGGLEALQDLEITRYDLILMDIHMPGLDGIETTKLIRLQPQWSQIPIIAVTADSTTEQRLACLRAGMNEVISKPIIPDRLFTVVETFLQQSKQMAGLDLDMAEGLSRVGGKTDIYQGMLRKFLTQSTSVSEHLTQQIQNGDYEEAIGLLHALRGSSSNLSANRVFAAATLLEDRLKQVKEPDDIQTILIENQLQSLAFVLDVVTLKIQNLLVD</sequence>
<dbReference type="Gene3D" id="3.30.565.10">
    <property type="entry name" value="Histidine kinase-like ATPase, C-terminal domain"/>
    <property type="match status" value="1"/>
</dbReference>
<dbReference type="EC" id="2.7.13.3" evidence="3"/>
<dbReference type="Pfam" id="PF13426">
    <property type="entry name" value="PAS_9"/>
    <property type="match status" value="1"/>
</dbReference>
<evidence type="ECO:0000256" key="12">
    <source>
        <dbReference type="ARBA" id="ARBA00023012"/>
    </source>
</evidence>
<keyword evidence="10" id="KW-0067">ATP-binding</keyword>
<keyword evidence="12" id="KW-0902">Two-component regulatory system</keyword>
<dbReference type="InterPro" id="IPR013656">
    <property type="entry name" value="PAS_4"/>
</dbReference>
<dbReference type="PROSITE" id="PS50894">
    <property type="entry name" value="HPT"/>
    <property type="match status" value="1"/>
</dbReference>
<feature type="domain" description="PAS" evidence="19">
    <location>
        <begin position="489"/>
        <end position="546"/>
    </location>
</feature>
<dbReference type="SMART" id="SM00304">
    <property type="entry name" value="HAMP"/>
    <property type="match status" value="1"/>
</dbReference>
<evidence type="ECO:0000256" key="9">
    <source>
        <dbReference type="ARBA" id="ARBA00022777"/>
    </source>
</evidence>
<dbReference type="Gene3D" id="6.10.340.10">
    <property type="match status" value="1"/>
</dbReference>
<keyword evidence="13 16" id="KW-0472">Membrane</keyword>
<evidence type="ECO:0000256" key="15">
    <source>
        <dbReference type="PROSITE-ProRule" id="PRU00169"/>
    </source>
</evidence>
<dbReference type="SUPFAM" id="SSF52172">
    <property type="entry name" value="CheY-like"/>
    <property type="match status" value="2"/>
</dbReference>
<dbReference type="Gene3D" id="3.40.50.2300">
    <property type="match status" value="2"/>
</dbReference>
<keyword evidence="9" id="KW-0418">Kinase</keyword>
<evidence type="ECO:0000256" key="6">
    <source>
        <dbReference type="ARBA" id="ARBA00022679"/>
    </source>
</evidence>
<evidence type="ECO:0000259" key="21">
    <source>
        <dbReference type="PROSITE" id="PS50885"/>
    </source>
</evidence>